<proteinExistence type="predicted"/>
<dbReference type="InParanoid" id="K5WWQ9"/>
<gene>
    <name evidence="2" type="ORF">PHACADRAFT_259053</name>
</gene>
<accession>K5WWQ9</accession>
<evidence type="ECO:0000313" key="3">
    <source>
        <dbReference type="Proteomes" id="UP000008370"/>
    </source>
</evidence>
<feature type="region of interest" description="Disordered" evidence="1">
    <location>
        <begin position="1"/>
        <end position="20"/>
    </location>
</feature>
<evidence type="ECO:0000313" key="2">
    <source>
        <dbReference type="EMBL" id="EKM54887.1"/>
    </source>
</evidence>
<name>K5WWQ9_PHACS</name>
<dbReference type="RefSeq" id="XP_007397562.1">
    <property type="nucleotide sequence ID" value="XM_007397500.1"/>
</dbReference>
<dbReference type="Proteomes" id="UP000008370">
    <property type="component" value="Unassembled WGS sequence"/>
</dbReference>
<reference evidence="2 3" key="1">
    <citation type="journal article" date="2012" name="BMC Genomics">
        <title>Comparative genomics of the white-rot fungi, Phanerochaete carnosa and P. chrysosporium, to elucidate the genetic basis of the distinct wood types they colonize.</title>
        <authorList>
            <person name="Suzuki H."/>
            <person name="MacDonald J."/>
            <person name="Syed K."/>
            <person name="Salamov A."/>
            <person name="Hori C."/>
            <person name="Aerts A."/>
            <person name="Henrissat B."/>
            <person name="Wiebenga A."/>
            <person name="vanKuyk P.A."/>
            <person name="Barry K."/>
            <person name="Lindquist E."/>
            <person name="LaButti K."/>
            <person name="Lapidus A."/>
            <person name="Lucas S."/>
            <person name="Coutinho P."/>
            <person name="Gong Y."/>
            <person name="Samejima M."/>
            <person name="Mahadevan R."/>
            <person name="Abou-Zaid M."/>
            <person name="de Vries R.P."/>
            <person name="Igarashi K."/>
            <person name="Yadav J.S."/>
            <person name="Grigoriev I.V."/>
            <person name="Master E.R."/>
        </authorList>
    </citation>
    <scope>NUCLEOTIDE SEQUENCE [LARGE SCALE GENOMIC DNA]</scope>
    <source>
        <strain evidence="2 3">HHB-10118-sp</strain>
    </source>
</reference>
<dbReference type="KEGG" id="pco:PHACADRAFT_259053"/>
<dbReference type="HOGENOM" id="CLU_2237542_0_0_1"/>
<organism evidence="2 3">
    <name type="scientific">Phanerochaete carnosa (strain HHB-10118-sp)</name>
    <name type="common">White-rot fungus</name>
    <name type="synonym">Peniophora carnosa</name>
    <dbReference type="NCBI Taxonomy" id="650164"/>
    <lineage>
        <taxon>Eukaryota</taxon>
        <taxon>Fungi</taxon>
        <taxon>Dikarya</taxon>
        <taxon>Basidiomycota</taxon>
        <taxon>Agaricomycotina</taxon>
        <taxon>Agaricomycetes</taxon>
        <taxon>Polyporales</taxon>
        <taxon>Phanerochaetaceae</taxon>
        <taxon>Phanerochaete</taxon>
    </lineage>
</organism>
<sequence>MTEATQRAEQHGWQNRGQGGAVVPWLEDLFSTSLEETSHPQHDTESSTTVDDLFRHAPDAFGSLIDAFERIAEAHQFRSPLLDKLCLTRRQYAASIPEQIVAQGQ</sequence>
<dbReference type="EMBL" id="JH930473">
    <property type="protein sequence ID" value="EKM54887.1"/>
    <property type="molecule type" value="Genomic_DNA"/>
</dbReference>
<keyword evidence="3" id="KW-1185">Reference proteome</keyword>
<protein>
    <submittedName>
        <fullName evidence="2">Uncharacterized protein</fullName>
    </submittedName>
</protein>
<feature type="compositionally biased region" description="Basic and acidic residues" evidence="1">
    <location>
        <begin position="1"/>
        <end position="10"/>
    </location>
</feature>
<dbReference type="GeneID" id="18917288"/>
<dbReference type="AlphaFoldDB" id="K5WWQ9"/>
<evidence type="ECO:0000256" key="1">
    <source>
        <dbReference type="SAM" id="MobiDB-lite"/>
    </source>
</evidence>